<proteinExistence type="inferred from homology"/>
<dbReference type="PANTHER" id="PTHR30061">
    <property type="entry name" value="MALTOSE-BINDING PERIPLASMIC PROTEIN"/>
    <property type="match status" value="1"/>
</dbReference>
<evidence type="ECO:0000256" key="1">
    <source>
        <dbReference type="ARBA" id="ARBA00008520"/>
    </source>
</evidence>
<dbReference type="GO" id="GO:0055052">
    <property type="term" value="C:ATP-binding cassette (ABC) transporter complex, substrate-binding subunit-containing"/>
    <property type="evidence" value="ECO:0007669"/>
    <property type="project" value="TreeGrafter"/>
</dbReference>
<dbReference type="Pfam" id="PF13416">
    <property type="entry name" value="SBP_bac_8"/>
    <property type="match status" value="1"/>
</dbReference>
<accession>A0A8J6M3T0</accession>
<evidence type="ECO:0000313" key="6">
    <source>
        <dbReference type="Proteomes" id="UP000601768"/>
    </source>
</evidence>
<dbReference type="GO" id="GO:0015768">
    <property type="term" value="P:maltose transport"/>
    <property type="evidence" value="ECO:0007669"/>
    <property type="project" value="TreeGrafter"/>
</dbReference>
<dbReference type="GO" id="GO:1901982">
    <property type="term" value="F:maltose binding"/>
    <property type="evidence" value="ECO:0007669"/>
    <property type="project" value="TreeGrafter"/>
</dbReference>
<evidence type="ECO:0000256" key="4">
    <source>
        <dbReference type="SAM" id="SignalP"/>
    </source>
</evidence>
<evidence type="ECO:0000256" key="3">
    <source>
        <dbReference type="ARBA" id="ARBA00022729"/>
    </source>
</evidence>
<dbReference type="Proteomes" id="UP000601768">
    <property type="component" value="Unassembled WGS sequence"/>
</dbReference>
<dbReference type="PANTHER" id="PTHR30061:SF50">
    <property type="entry name" value="MALTOSE_MALTODEXTRIN-BINDING PERIPLASMIC PROTEIN"/>
    <property type="match status" value="1"/>
</dbReference>
<dbReference type="AlphaFoldDB" id="A0A8J6M3T0"/>
<dbReference type="GO" id="GO:0042956">
    <property type="term" value="P:maltodextrin transmembrane transport"/>
    <property type="evidence" value="ECO:0007669"/>
    <property type="project" value="TreeGrafter"/>
</dbReference>
<sequence length="399" mass="44566">MKPCCKLIIWFVFCVTGWSMGGAVFADTANGLSVAYALDNPKLGEMLKQFGHKHQIPIASRSIDADELKAELIQRANTDSLPDAVIVPADFLGLPNLKFSPVLSDFTNKIDNEQVKQTASINGSVLGLPIMTGNHLLLYVNRALIKKTATDWEALESQQQRLPANTELIGWSFNEMYWFIPFLTAFDGDTLQNGKVSLDTVAMQQALNFYWGLSQKGVVEHQCDYRCATDKFKQGKLAYLISGFWAYDELENELADNLQVAALPSINGHAMRSYFTSYVLAFPGNSLYGRKRESLQKLAAYFIDSQQQQRLWQELKALPAEKSALYGLMQQHDLNLQVAITQLNQSVPLPSQFSMAVVWESMSIGFRRYGAGIVTAEQASRLMQHLAEKSANASLTRVE</sequence>
<organism evidence="5 6">
    <name type="scientific">Neptunicella marina</name>
    <dbReference type="NCBI Taxonomy" id="2125989"/>
    <lineage>
        <taxon>Bacteria</taxon>
        <taxon>Pseudomonadati</taxon>
        <taxon>Pseudomonadota</taxon>
        <taxon>Gammaproteobacteria</taxon>
        <taxon>Alteromonadales</taxon>
        <taxon>Alteromonadaceae</taxon>
        <taxon>Neptunicella</taxon>
    </lineage>
</organism>
<keyword evidence="6" id="KW-1185">Reference proteome</keyword>
<reference evidence="5" key="1">
    <citation type="journal article" date="2018" name="Int. J. Syst. Evol. Microbiol.">
        <title>Neptunicella marina gen. nov., sp. nov., isolated from surface seawater.</title>
        <authorList>
            <person name="Liu X."/>
            <person name="Lai Q."/>
            <person name="Du Y."/>
            <person name="Zhang X."/>
            <person name="Liu Z."/>
            <person name="Sun F."/>
            <person name="Shao Z."/>
        </authorList>
    </citation>
    <scope>NUCLEOTIDE SEQUENCE</scope>
    <source>
        <strain evidence="5">S27-2</strain>
    </source>
</reference>
<name>A0A8J6M3T0_9ALTE</name>
<keyword evidence="2" id="KW-0813">Transport</keyword>
<evidence type="ECO:0000256" key="2">
    <source>
        <dbReference type="ARBA" id="ARBA00022448"/>
    </source>
</evidence>
<dbReference type="RefSeq" id="WP_186507926.1">
    <property type="nucleotide sequence ID" value="NZ_JACNEP010000017.1"/>
</dbReference>
<dbReference type="EMBL" id="JACNEP010000017">
    <property type="protein sequence ID" value="MBC3767407.1"/>
    <property type="molecule type" value="Genomic_DNA"/>
</dbReference>
<protein>
    <submittedName>
        <fullName evidence="5">Extracellular solute-binding protein</fullName>
    </submittedName>
</protein>
<feature type="chain" id="PRO_5035247008" evidence="4">
    <location>
        <begin position="27"/>
        <end position="399"/>
    </location>
</feature>
<dbReference type="SUPFAM" id="SSF53850">
    <property type="entry name" value="Periplasmic binding protein-like II"/>
    <property type="match status" value="1"/>
</dbReference>
<dbReference type="InterPro" id="IPR006059">
    <property type="entry name" value="SBP"/>
</dbReference>
<comment type="similarity">
    <text evidence="1">Belongs to the bacterial solute-binding protein 1 family.</text>
</comment>
<reference evidence="5" key="2">
    <citation type="submission" date="2020-08" db="EMBL/GenBank/DDBJ databases">
        <authorList>
            <person name="Lai Q."/>
        </authorList>
    </citation>
    <scope>NUCLEOTIDE SEQUENCE</scope>
    <source>
        <strain evidence="5">S27-2</strain>
    </source>
</reference>
<keyword evidence="3 4" id="KW-0732">Signal</keyword>
<dbReference type="Gene3D" id="3.40.190.10">
    <property type="entry name" value="Periplasmic binding protein-like II"/>
    <property type="match status" value="2"/>
</dbReference>
<gene>
    <name evidence="5" type="ORF">H8B19_16130</name>
</gene>
<feature type="signal peptide" evidence="4">
    <location>
        <begin position="1"/>
        <end position="26"/>
    </location>
</feature>
<evidence type="ECO:0000313" key="5">
    <source>
        <dbReference type="EMBL" id="MBC3767407.1"/>
    </source>
</evidence>
<comment type="caution">
    <text evidence="5">The sequence shown here is derived from an EMBL/GenBank/DDBJ whole genome shotgun (WGS) entry which is preliminary data.</text>
</comment>